<comment type="similarity">
    <text evidence="1 4">Belongs to the carbohydrate kinase PfkB family.</text>
</comment>
<dbReference type="CDD" id="cd01942">
    <property type="entry name" value="ribokinase_group_A"/>
    <property type="match status" value="1"/>
</dbReference>
<feature type="domain" description="Carbohydrate kinase PfkB" evidence="5">
    <location>
        <begin position="5"/>
        <end position="294"/>
    </location>
</feature>
<dbReference type="AlphaFoldDB" id="A0A7G9YYD3"/>
<organism evidence="6">
    <name type="scientific">Candidatus Methanophagaceae archaeon ANME-1 ERB6</name>
    <dbReference type="NCBI Taxonomy" id="2759912"/>
    <lineage>
        <taxon>Archaea</taxon>
        <taxon>Methanobacteriati</taxon>
        <taxon>Methanobacteriota</taxon>
        <taxon>Stenosarchaea group</taxon>
        <taxon>Methanomicrobia</taxon>
        <taxon>Candidatus Methanophagales</taxon>
        <taxon>Candidatus Methanophagaceae</taxon>
    </lineage>
</organism>
<dbReference type="InterPro" id="IPR011611">
    <property type="entry name" value="PfkB_dom"/>
</dbReference>
<dbReference type="GO" id="GO:0016301">
    <property type="term" value="F:kinase activity"/>
    <property type="evidence" value="ECO:0007669"/>
    <property type="project" value="UniProtKB-KW"/>
</dbReference>
<evidence type="ECO:0000256" key="3">
    <source>
        <dbReference type="ARBA" id="ARBA00022777"/>
    </source>
</evidence>
<evidence type="ECO:0000313" key="6">
    <source>
        <dbReference type="EMBL" id="QNO53017.1"/>
    </source>
</evidence>
<keyword evidence="2 4" id="KW-0808">Transferase</keyword>
<evidence type="ECO:0000259" key="5">
    <source>
        <dbReference type="Pfam" id="PF00294"/>
    </source>
</evidence>
<gene>
    <name evidence="6" type="ORF">PNHJDAII_00021</name>
</gene>
<dbReference type="InterPro" id="IPR002173">
    <property type="entry name" value="Carboh/pur_kinase_PfkB_CS"/>
</dbReference>
<dbReference type="EC" id="2.7.1.212" evidence="6"/>
<protein>
    <submittedName>
        <fullName evidence="6">ADP-dependent ribose-1-phosphate kinase</fullName>
        <ecNumber evidence="6">2.7.1.212</ecNumber>
    </submittedName>
</protein>
<dbReference type="Gene3D" id="3.40.1190.20">
    <property type="match status" value="1"/>
</dbReference>
<dbReference type="InterPro" id="IPR002139">
    <property type="entry name" value="Ribo/fructo_kinase"/>
</dbReference>
<evidence type="ECO:0000256" key="2">
    <source>
        <dbReference type="ARBA" id="ARBA00022679"/>
    </source>
</evidence>
<dbReference type="PROSITE" id="PS00584">
    <property type="entry name" value="PFKB_KINASES_2"/>
    <property type="match status" value="1"/>
</dbReference>
<proteinExistence type="inferred from homology"/>
<dbReference type="PANTHER" id="PTHR10584">
    <property type="entry name" value="SUGAR KINASE"/>
    <property type="match status" value="1"/>
</dbReference>
<evidence type="ECO:0000256" key="1">
    <source>
        <dbReference type="ARBA" id="ARBA00010688"/>
    </source>
</evidence>
<dbReference type="PANTHER" id="PTHR10584:SF166">
    <property type="entry name" value="RIBOKINASE"/>
    <property type="match status" value="1"/>
</dbReference>
<dbReference type="PRINTS" id="PR00990">
    <property type="entry name" value="RIBOKINASE"/>
</dbReference>
<dbReference type="EMBL" id="MT631528">
    <property type="protein sequence ID" value="QNO53017.1"/>
    <property type="molecule type" value="Genomic_DNA"/>
</dbReference>
<evidence type="ECO:0000256" key="4">
    <source>
        <dbReference type="RuleBase" id="RU003704"/>
    </source>
</evidence>
<sequence length="340" mass="37646">MRKEVIGLGALNYDVLYVVERIAKGGEEVGIIDVKKAPGGSAANTIVALARLGVDTGFVGTVGNDEEGKWILEDLMEEGVETRIKKREGYTGAAVAFVDARGERALYILPGVNDRLCIEDVDREFVNHTKILHTSSFVNREQLEMQRELAKRIHNKTKLSFSPGMLCFKYELDDLTELIERSEVVFISADELKSLVKKEDYERGTELLLDAGARIVCVTLGGKGCYVADSSTGESHLIDAYPTDVVDTTGAGDAFAAGFLFALLRDKSLYESGKTGNLVASFCIREYGGRKGLPYKKFIPATLQKGARKQKINYRHRLTQINTDDKNQHDKTKINLRKSV</sequence>
<dbReference type="Pfam" id="PF00294">
    <property type="entry name" value="PfkB"/>
    <property type="match status" value="1"/>
</dbReference>
<reference evidence="6" key="1">
    <citation type="submission" date="2020-06" db="EMBL/GenBank/DDBJ databases">
        <title>Unique genomic features of the anaerobic methanotrophic archaea.</title>
        <authorList>
            <person name="Chadwick G.L."/>
            <person name="Skennerton C.T."/>
            <person name="Laso-Perez R."/>
            <person name="Leu A.O."/>
            <person name="Speth D.R."/>
            <person name="Yu H."/>
            <person name="Morgan-Lang C."/>
            <person name="Hatzenpichler R."/>
            <person name="Goudeau D."/>
            <person name="Malmstrom R."/>
            <person name="Brazelton W.J."/>
            <person name="Woyke T."/>
            <person name="Hallam S.J."/>
            <person name="Tyson G.W."/>
            <person name="Wegener G."/>
            <person name="Boetius A."/>
            <person name="Orphan V."/>
        </authorList>
    </citation>
    <scope>NUCLEOTIDE SEQUENCE</scope>
</reference>
<dbReference type="SUPFAM" id="SSF53613">
    <property type="entry name" value="Ribokinase-like"/>
    <property type="match status" value="1"/>
</dbReference>
<dbReference type="GO" id="GO:0006796">
    <property type="term" value="P:phosphate-containing compound metabolic process"/>
    <property type="evidence" value="ECO:0007669"/>
    <property type="project" value="UniProtKB-ARBA"/>
</dbReference>
<keyword evidence="3 4" id="KW-0418">Kinase</keyword>
<dbReference type="InterPro" id="IPR029056">
    <property type="entry name" value="Ribokinase-like"/>
</dbReference>
<accession>A0A7G9YYD3</accession>
<name>A0A7G9YYD3_9EURY</name>